<evidence type="ECO:0000256" key="4">
    <source>
        <dbReference type="ARBA" id="ARBA00022448"/>
    </source>
</evidence>
<evidence type="ECO:0000256" key="5">
    <source>
        <dbReference type="ARBA" id="ARBA00022568"/>
    </source>
</evidence>
<evidence type="ECO:0000256" key="3">
    <source>
        <dbReference type="ARBA" id="ARBA00016584"/>
    </source>
</evidence>
<keyword evidence="6 15" id="KW-0812">Transmembrane</keyword>
<keyword evidence="17" id="KW-1185">Reference proteome</keyword>
<feature type="region of interest" description="Disordered" evidence="14">
    <location>
        <begin position="154"/>
        <end position="216"/>
    </location>
</feature>
<dbReference type="PANTHER" id="PTHR15929">
    <property type="entry name" value="STORE-OPERATED CALCIUM ENTRY-ASSOCIATED REGULATORY FACTOR"/>
    <property type="match status" value="1"/>
</dbReference>
<evidence type="ECO:0000256" key="7">
    <source>
        <dbReference type="ARBA" id="ARBA00022729"/>
    </source>
</evidence>
<dbReference type="AlphaFoldDB" id="A0A5M3MZW5"/>
<evidence type="ECO:0000256" key="13">
    <source>
        <dbReference type="ARBA" id="ARBA00031116"/>
    </source>
</evidence>
<evidence type="ECO:0000256" key="15">
    <source>
        <dbReference type="SAM" id="Phobius"/>
    </source>
</evidence>
<dbReference type="EMBL" id="JH711575">
    <property type="protein sequence ID" value="EIW84354.1"/>
    <property type="molecule type" value="Genomic_DNA"/>
</dbReference>
<evidence type="ECO:0000256" key="14">
    <source>
        <dbReference type="SAM" id="MobiDB-lite"/>
    </source>
</evidence>
<proteinExistence type="inferred from homology"/>
<keyword evidence="9" id="KW-0106">Calcium</keyword>
<evidence type="ECO:0000256" key="1">
    <source>
        <dbReference type="ARBA" id="ARBA00004115"/>
    </source>
</evidence>
<evidence type="ECO:0000256" key="9">
    <source>
        <dbReference type="ARBA" id="ARBA00022837"/>
    </source>
</evidence>
<evidence type="ECO:0000256" key="11">
    <source>
        <dbReference type="ARBA" id="ARBA00023065"/>
    </source>
</evidence>
<keyword evidence="8" id="KW-0256">Endoplasmic reticulum</keyword>
<dbReference type="OMA" id="WILKGSC"/>
<feature type="compositionally biased region" description="Gly residues" evidence="14">
    <location>
        <begin position="171"/>
        <end position="189"/>
    </location>
</feature>
<comment type="caution">
    <text evidence="16">The sequence shown here is derived from an EMBL/GenBank/DDBJ whole genome shotgun (WGS) entry which is preliminary data.</text>
</comment>
<dbReference type="OrthoDB" id="20303at2759"/>
<evidence type="ECO:0000256" key="8">
    <source>
        <dbReference type="ARBA" id="ARBA00022824"/>
    </source>
</evidence>
<evidence type="ECO:0000256" key="12">
    <source>
        <dbReference type="ARBA" id="ARBA00023136"/>
    </source>
</evidence>
<organism evidence="16 17">
    <name type="scientific">Coniophora puteana (strain RWD-64-598)</name>
    <name type="common">Brown rot fungus</name>
    <dbReference type="NCBI Taxonomy" id="741705"/>
    <lineage>
        <taxon>Eukaryota</taxon>
        <taxon>Fungi</taxon>
        <taxon>Dikarya</taxon>
        <taxon>Basidiomycota</taxon>
        <taxon>Agaricomycotina</taxon>
        <taxon>Agaricomycetes</taxon>
        <taxon>Agaricomycetidae</taxon>
        <taxon>Boletales</taxon>
        <taxon>Coniophorineae</taxon>
        <taxon>Coniophoraceae</taxon>
        <taxon>Coniophora</taxon>
    </lineage>
</organism>
<comment type="similarity">
    <text evidence="2">Belongs to the SARAF family.</text>
</comment>
<reference evidence="17" key="1">
    <citation type="journal article" date="2012" name="Science">
        <title>The Paleozoic origin of enzymatic lignin decomposition reconstructed from 31 fungal genomes.</title>
        <authorList>
            <person name="Floudas D."/>
            <person name="Binder M."/>
            <person name="Riley R."/>
            <person name="Barry K."/>
            <person name="Blanchette R.A."/>
            <person name="Henrissat B."/>
            <person name="Martinez A.T."/>
            <person name="Otillar R."/>
            <person name="Spatafora J.W."/>
            <person name="Yadav J.S."/>
            <person name="Aerts A."/>
            <person name="Benoit I."/>
            <person name="Boyd A."/>
            <person name="Carlson A."/>
            <person name="Copeland A."/>
            <person name="Coutinho P.M."/>
            <person name="de Vries R.P."/>
            <person name="Ferreira P."/>
            <person name="Findley K."/>
            <person name="Foster B."/>
            <person name="Gaskell J."/>
            <person name="Glotzer D."/>
            <person name="Gorecki P."/>
            <person name="Heitman J."/>
            <person name="Hesse C."/>
            <person name="Hori C."/>
            <person name="Igarashi K."/>
            <person name="Jurgens J.A."/>
            <person name="Kallen N."/>
            <person name="Kersten P."/>
            <person name="Kohler A."/>
            <person name="Kuees U."/>
            <person name="Kumar T.K.A."/>
            <person name="Kuo A."/>
            <person name="LaButti K."/>
            <person name="Larrondo L.F."/>
            <person name="Lindquist E."/>
            <person name="Ling A."/>
            <person name="Lombard V."/>
            <person name="Lucas S."/>
            <person name="Lundell T."/>
            <person name="Martin R."/>
            <person name="McLaughlin D.J."/>
            <person name="Morgenstern I."/>
            <person name="Morin E."/>
            <person name="Murat C."/>
            <person name="Nagy L.G."/>
            <person name="Nolan M."/>
            <person name="Ohm R.A."/>
            <person name="Patyshakuliyeva A."/>
            <person name="Rokas A."/>
            <person name="Ruiz-Duenas F.J."/>
            <person name="Sabat G."/>
            <person name="Salamov A."/>
            <person name="Samejima M."/>
            <person name="Schmutz J."/>
            <person name="Slot J.C."/>
            <person name="St John F."/>
            <person name="Stenlid J."/>
            <person name="Sun H."/>
            <person name="Sun S."/>
            <person name="Syed K."/>
            <person name="Tsang A."/>
            <person name="Wiebenga A."/>
            <person name="Young D."/>
            <person name="Pisabarro A."/>
            <person name="Eastwood D.C."/>
            <person name="Martin F."/>
            <person name="Cullen D."/>
            <person name="Grigoriev I.V."/>
            <person name="Hibbett D.S."/>
        </authorList>
    </citation>
    <scope>NUCLEOTIDE SEQUENCE [LARGE SCALE GENOMIC DNA]</scope>
    <source>
        <strain evidence="17">RWD-64-598 SS2</strain>
    </source>
</reference>
<sequence>MSRVKLDGTSSLTFYQDALTTARRTSPIAQLVCIGKPCALYQPEVVHCKNIGGSGTDVDWKCEADLPSSLRFGKVEVGCEGWSGPGDAYVLKGSCSLEYHLVQLPASLRDASSGSGSGSQWFASFDLGGLIFMIIWVALLAWILYSFLSSCLRSSSGPRRLMPPSSSSSYRGGGGGGVPSGGYGSGPGAYPGSSDDAPPPYTKSAPSASGAQGEGQGWRPGFWTGTLLGALGQRMFSGNNNNNNRDRDNYGSDRYDDMRQRRGSGWTWDWQSSREPFATSRSSGGGRARPTFARDDDRGEGSSSMGAMRSSTGYGRSNVR</sequence>
<dbReference type="GO" id="GO:0005789">
    <property type="term" value="C:endoplasmic reticulum membrane"/>
    <property type="evidence" value="ECO:0007669"/>
    <property type="project" value="UniProtKB-SubCell"/>
</dbReference>
<evidence type="ECO:0000313" key="16">
    <source>
        <dbReference type="EMBL" id="EIW84354.1"/>
    </source>
</evidence>
<dbReference type="PANTHER" id="PTHR15929:SF0">
    <property type="entry name" value="STORE-OPERATED CALCIUM ENTRY-ASSOCIATED REGULATORY FACTOR"/>
    <property type="match status" value="1"/>
</dbReference>
<feature type="region of interest" description="Disordered" evidence="14">
    <location>
        <begin position="234"/>
        <end position="320"/>
    </location>
</feature>
<feature type="compositionally biased region" description="Polar residues" evidence="14">
    <location>
        <begin position="269"/>
        <end position="282"/>
    </location>
</feature>
<dbReference type="InterPro" id="IPR009567">
    <property type="entry name" value="SARAF"/>
</dbReference>
<keyword evidence="11" id="KW-0406">Ion transport</keyword>
<feature type="compositionally biased region" description="Low complexity" evidence="14">
    <location>
        <begin position="154"/>
        <end position="170"/>
    </location>
</feature>
<dbReference type="GeneID" id="19199529"/>
<keyword evidence="12 15" id="KW-0472">Membrane</keyword>
<evidence type="ECO:0000313" key="17">
    <source>
        <dbReference type="Proteomes" id="UP000053558"/>
    </source>
</evidence>
<dbReference type="KEGG" id="cput:CONPUDRAFT_120145"/>
<accession>A0A5M3MZW5</accession>
<name>A0A5M3MZW5_CONPW</name>
<evidence type="ECO:0000256" key="10">
    <source>
        <dbReference type="ARBA" id="ARBA00022989"/>
    </source>
</evidence>
<feature type="transmembrane region" description="Helical" evidence="15">
    <location>
        <begin position="127"/>
        <end position="148"/>
    </location>
</feature>
<keyword evidence="4" id="KW-0813">Transport</keyword>
<keyword evidence="7" id="KW-0732">Signal</keyword>
<keyword evidence="10 15" id="KW-1133">Transmembrane helix</keyword>
<dbReference type="RefSeq" id="XP_007766072.1">
    <property type="nucleotide sequence ID" value="XM_007767882.1"/>
</dbReference>
<dbReference type="Proteomes" id="UP000053558">
    <property type="component" value="Unassembled WGS sequence"/>
</dbReference>
<evidence type="ECO:0000256" key="2">
    <source>
        <dbReference type="ARBA" id="ARBA00006833"/>
    </source>
</evidence>
<feature type="compositionally biased region" description="Polar residues" evidence="14">
    <location>
        <begin position="301"/>
        <end position="320"/>
    </location>
</feature>
<keyword evidence="5" id="KW-0109">Calcium transport</keyword>
<dbReference type="GO" id="GO:2001256">
    <property type="term" value="P:regulation of store-operated calcium entry"/>
    <property type="evidence" value="ECO:0007669"/>
    <property type="project" value="InterPro"/>
</dbReference>
<feature type="compositionally biased region" description="Basic and acidic residues" evidence="14">
    <location>
        <begin position="244"/>
        <end position="260"/>
    </location>
</feature>
<dbReference type="GO" id="GO:0006816">
    <property type="term" value="P:calcium ion transport"/>
    <property type="evidence" value="ECO:0007669"/>
    <property type="project" value="UniProtKB-KW"/>
</dbReference>
<gene>
    <name evidence="16" type="ORF">CONPUDRAFT_120145</name>
</gene>
<comment type="subcellular location">
    <subcellularLocation>
        <location evidence="1">Endoplasmic reticulum membrane</location>
        <topology evidence="1">Single-pass type I membrane protein</topology>
    </subcellularLocation>
</comment>
<dbReference type="Pfam" id="PF06682">
    <property type="entry name" value="SARAF"/>
    <property type="match status" value="1"/>
</dbReference>
<evidence type="ECO:0000256" key="6">
    <source>
        <dbReference type="ARBA" id="ARBA00022692"/>
    </source>
</evidence>
<protein>
    <recommendedName>
        <fullName evidence="3">Store-operated calcium entry-associated regulatory factor</fullName>
    </recommendedName>
    <alternativeName>
        <fullName evidence="13">Transmembrane protein 66</fullName>
    </alternativeName>
</protein>